<dbReference type="InterPro" id="IPR053187">
    <property type="entry name" value="Notoamide_regulator"/>
</dbReference>
<evidence type="ECO:0000313" key="4">
    <source>
        <dbReference type="Proteomes" id="UP000016931"/>
    </source>
</evidence>
<keyword evidence="4" id="KW-1185">Reference proteome</keyword>
<dbReference type="PANTHER" id="PTHR47256">
    <property type="entry name" value="ZN(II)2CYS6 TRANSCRIPTION FACTOR (EUROFUNG)-RELATED"/>
    <property type="match status" value="1"/>
</dbReference>
<dbReference type="GeneID" id="27906229"/>
<sequence>MGEGKGKAHKEKRIQVPSACINCRNSKVKCTGEHPRCQRCEQRDVPCEFDVAEGMTKRQYQKDELAERTLQLDQCKGLLRYMIMAPDHEAAESLARLRVGSAFED</sequence>
<dbReference type="EMBL" id="KB456267">
    <property type="protein sequence ID" value="EMF10907.1"/>
    <property type="molecule type" value="Genomic_DNA"/>
</dbReference>
<dbReference type="Pfam" id="PF00172">
    <property type="entry name" value="Zn_clus"/>
    <property type="match status" value="1"/>
</dbReference>
<accession>N1QGE1</accession>
<dbReference type="InterPro" id="IPR036864">
    <property type="entry name" value="Zn2-C6_fun-type_DNA-bd_sf"/>
</dbReference>
<evidence type="ECO:0000259" key="2">
    <source>
        <dbReference type="PROSITE" id="PS50048"/>
    </source>
</evidence>
<dbReference type="PROSITE" id="PS50048">
    <property type="entry name" value="ZN2_CY6_FUNGAL_2"/>
    <property type="match status" value="1"/>
</dbReference>
<name>N1QGE1_SPHMS</name>
<dbReference type="CDD" id="cd00067">
    <property type="entry name" value="GAL4"/>
    <property type="match status" value="1"/>
</dbReference>
<dbReference type="OrthoDB" id="2985014at2759"/>
<dbReference type="AlphaFoldDB" id="N1QGE1"/>
<dbReference type="GO" id="GO:0008270">
    <property type="term" value="F:zinc ion binding"/>
    <property type="evidence" value="ECO:0007669"/>
    <property type="project" value="InterPro"/>
</dbReference>
<dbReference type="PROSITE" id="PS00463">
    <property type="entry name" value="ZN2_CY6_FUNGAL_1"/>
    <property type="match status" value="1"/>
</dbReference>
<dbReference type="PANTHER" id="PTHR47256:SF1">
    <property type="entry name" value="ZN(II)2CYS6 TRANSCRIPTION FACTOR (EUROFUNG)"/>
    <property type="match status" value="1"/>
</dbReference>
<evidence type="ECO:0000313" key="3">
    <source>
        <dbReference type="EMBL" id="EMF10907.1"/>
    </source>
</evidence>
<organism evidence="3 4">
    <name type="scientific">Sphaerulina musiva (strain SO2202)</name>
    <name type="common">Poplar stem canker fungus</name>
    <name type="synonym">Septoria musiva</name>
    <dbReference type="NCBI Taxonomy" id="692275"/>
    <lineage>
        <taxon>Eukaryota</taxon>
        <taxon>Fungi</taxon>
        <taxon>Dikarya</taxon>
        <taxon>Ascomycota</taxon>
        <taxon>Pezizomycotina</taxon>
        <taxon>Dothideomycetes</taxon>
        <taxon>Dothideomycetidae</taxon>
        <taxon>Mycosphaerellales</taxon>
        <taxon>Mycosphaerellaceae</taxon>
        <taxon>Sphaerulina</taxon>
    </lineage>
</organism>
<gene>
    <name evidence="3" type="ORF">SEPMUDRAFT_48992</name>
</gene>
<dbReference type="InterPro" id="IPR001138">
    <property type="entry name" value="Zn2Cys6_DnaBD"/>
</dbReference>
<dbReference type="GO" id="GO:0000981">
    <property type="term" value="F:DNA-binding transcription factor activity, RNA polymerase II-specific"/>
    <property type="evidence" value="ECO:0007669"/>
    <property type="project" value="InterPro"/>
</dbReference>
<dbReference type="SMART" id="SM00066">
    <property type="entry name" value="GAL4"/>
    <property type="match status" value="1"/>
</dbReference>
<feature type="non-terminal residue" evidence="3">
    <location>
        <position position="105"/>
    </location>
</feature>
<dbReference type="RefSeq" id="XP_016759028.1">
    <property type="nucleotide sequence ID" value="XM_016909092.1"/>
</dbReference>
<protein>
    <recommendedName>
        <fullName evidence="2">Zn(2)-C6 fungal-type domain-containing protein</fullName>
    </recommendedName>
</protein>
<dbReference type="SUPFAM" id="SSF57701">
    <property type="entry name" value="Zn2/Cys6 DNA-binding domain"/>
    <property type="match status" value="1"/>
</dbReference>
<keyword evidence="1" id="KW-0539">Nucleus</keyword>
<dbReference type="eggNOG" id="ENOG502SIHU">
    <property type="taxonomic scope" value="Eukaryota"/>
</dbReference>
<dbReference type="HOGENOM" id="CLU_126704_2_0_1"/>
<dbReference type="Gene3D" id="4.10.240.10">
    <property type="entry name" value="Zn(2)-C6 fungal-type DNA-binding domain"/>
    <property type="match status" value="1"/>
</dbReference>
<reference evidence="3 4" key="1">
    <citation type="journal article" date="2012" name="PLoS Pathog.">
        <title>Diverse lifestyles and strategies of plant pathogenesis encoded in the genomes of eighteen Dothideomycetes fungi.</title>
        <authorList>
            <person name="Ohm R.A."/>
            <person name="Feau N."/>
            <person name="Henrissat B."/>
            <person name="Schoch C.L."/>
            <person name="Horwitz B.A."/>
            <person name="Barry K.W."/>
            <person name="Condon B.J."/>
            <person name="Copeland A.C."/>
            <person name="Dhillon B."/>
            <person name="Glaser F."/>
            <person name="Hesse C.N."/>
            <person name="Kosti I."/>
            <person name="LaButti K."/>
            <person name="Lindquist E.A."/>
            <person name="Lucas S."/>
            <person name="Salamov A.A."/>
            <person name="Bradshaw R.E."/>
            <person name="Ciuffetti L."/>
            <person name="Hamelin R.C."/>
            <person name="Kema G.H.J."/>
            <person name="Lawrence C."/>
            <person name="Scott J.A."/>
            <person name="Spatafora J.W."/>
            <person name="Turgeon B.G."/>
            <person name="de Wit P.J.G.M."/>
            <person name="Zhong S."/>
            <person name="Goodwin S.B."/>
            <person name="Grigoriev I.V."/>
        </authorList>
    </citation>
    <scope>NUCLEOTIDE SEQUENCE [LARGE SCALE GENOMIC DNA]</scope>
    <source>
        <strain evidence="3 4">SO2202</strain>
    </source>
</reference>
<dbReference type="STRING" id="692275.N1QGE1"/>
<feature type="domain" description="Zn(2)-C6 fungal-type" evidence="2">
    <location>
        <begin position="19"/>
        <end position="49"/>
    </location>
</feature>
<evidence type="ECO:0000256" key="1">
    <source>
        <dbReference type="ARBA" id="ARBA00023242"/>
    </source>
</evidence>
<proteinExistence type="predicted"/>
<dbReference type="PRINTS" id="PR00755">
    <property type="entry name" value="AFLATOXINBRP"/>
</dbReference>
<dbReference type="Proteomes" id="UP000016931">
    <property type="component" value="Unassembled WGS sequence"/>
</dbReference>